<reference evidence="5 6" key="1">
    <citation type="submission" date="2024-03" db="EMBL/GenBank/DDBJ databases">
        <title>Aureococcus anophagefferens CCMP1851 and Kratosvirus quantuckense: Draft genome of a second virus-susceptible host strain in the model system.</title>
        <authorList>
            <person name="Chase E."/>
            <person name="Truchon A.R."/>
            <person name="Schepens W."/>
            <person name="Wilhelm S.W."/>
        </authorList>
    </citation>
    <scope>NUCLEOTIDE SEQUENCE [LARGE SCALE GENOMIC DNA]</scope>
    <source>
        <strain evidence="5 6">CCMP1851</strain>
    </source>
</reference>
<comment type="similarity">
    <text evidence="1 3">Belongs to the type-B carboxylesterase/lipase family.</text>
</comment>
<dbReference type="GO" id="GO:0016787">
    <property type="term" value="F:hydrolase activity"/>
    <property type="evidence" value="ECO:0007669"/>
    <property type="project" value="UniProtKB-KW"/>
</dbReference>
<comment type="caution">
    <text evidence="5">The sequence shown here is derived from an EMBL/GenBank/DDBJ whole genome shotgun (WGS) entry which is preliminary data.</text>
</comment>
<keyword evidence="3" id="KW-0732">Signal</keyword>
<dbReference type="Gene3D" id="3.40.50.1820">
    <property type="entry name" value="alpha/beta hydrolase"/>
    <property type="match status" value="2"/>
</dbReference>
<dbReference type="InterPro" id="IPR019826">
    <property type="entry name" value="Carboxylesterase_B_AS"/>
</dbReference>
<dbReference type="PANTHER" id="PTHR43918">
    <property type="entry name" value="ACETYLCHOLINESTERASE"/>
    <property type="match status" value="1"/>
</dbReference>
<dbReference type="InterPro" id="IPR029058">
    <property type="entry name" value="AB_hydrolase_fold"/>
</dbReference>
<evidence type="ECO:0000313" key="6">
    <source>
        <dbReference type="Proteomes" id="UP001363151"/>
    </source>
</evidence>
<dbReference type="Proteomes" id="UP001363151">
    <property type="component" value="Unassembled WGS sequence"/>
</dbReference>
<feature type="signal peptide" evidence="3">
    <location>
        <begin position="1"/>
        <end position="17"/>
    </location>
</feature>
<dbReference type="PROSITE" id="PS00941">
    <property type="entry name" value="CARBOXYLESTERASE_B_2"/>
    <property type="match status" value="1"/>
</dbReference>
<dbReference type="EC" id="3.1.1.-" evidence="3"/>
<dbReference type="SUPFAM" id="SSF53474">
    <property type="entry name" value="alpha/beta-Hydrolases"/>
    <property type="match status" value="1"/>
</dbReference>
<evidence type="ECO:0000259" key="4">
    <source>
        <dbReference type="Pfam" id="PF00135"/>
    </source>
</evidence>
<dbReference type="EMBL" id="JBBJCI010000039">
    <property type="protein sequence ID" value="KAK7249882.1"/>
    <property type="molecule type" value="Genomic_DNA"/>
</dbReference>
<proteinExistence type="inferred from homology"/>
<dbReference type="InterPro" id="IPR019819">
    <property type="entry name" value="Carboxylesterase_B_CS"/>
</dbReference>
<keyword evidence="2 3" id="KW-0378">Hydrolase</keyword>
<dbReference type="PANTHER" id="PTHR43918:SF4">
    <property type="entry name" value="CARBOXYLIC ESTER HYDROLASE"/>
    <property type="match status" value="1"/>
</dbReference>
<dbReference type="InterPro" id="IPR002018">
    <property type="entry name" value="CarbesteraseB"/>
</dbReference>
<dbReference type="PROSITE" id="PS00122">
    <property type="entry name" value="CARBOXYLESTERASE_B_1"/>
    <property type="match status" value="1"/>
</dbReference>
<evidence type="ECO:0000256" key="1">
    <source>
        <dbReference type="ARBA" id="ARBA00005964"/>
    </source>
</evidence>
<organism evidence="5 6">
    <name type="scientific">Aureococcus anophagefferens</name>
    <name type="common">Harmful bloom alga</name>
    <dbReference type="NCBI Taxonomy" id="44056"/>
    <lineage>
        <taxon>Eukaryota</taxon>
        <taxon>Sar</taxon>
        <taxon>Stramenopiles</taxon>
        <taxon>Ochrophyta</taxon>
        <taxon>Pelagophyceae</taxon>
        <taxon>Pelagomonadales</taxon>
        <taxon>Pelagomonadaceae</taxon>
        <taxon>Aureococcus</taxon>
    </lineage>
</organism>
<keyword evidence="6" id="KW-1185">Reference proteome</keyword>
<gene>
    <name evidence="5" type="ORF">SO694_00005278</name>
</gene>
<evidence type="ECO:0000313" key="5">
    <source>
        <dbReference type="EMBL" id="KAK7249882.1"/>
    </source>
</evidence>
<sequence length="666" mass="70115">MMMGRRAMVVLCAVAEAARVVTPDGPVVGFAKGGFDAFLGLPFAAPPVGDLRFRAPQRPANWTADRPAVTMGASCLQPGSRAVGGSKGWPSIDVDDSSEDCLFVNVWAPTDRSTPLPVLVYLHSGEFRYGSANDVESRWPSFGAGGDSEPVILVAANSRIGFLGYAAHETLDANAGLLDQTFALEWVQRTIGAFGGDPTRVTIFGESSGGTCVGYHVTAERSKGLFARAILESPGLTQTSSYADAAANLEFAAAAAAAAGAKACAWSKNWTTYPGYAAHRAAKESDIPNFKGSDLGRFPLVAQAREKNATLKWTALPSSLSAAEAGAAAREACERDDRCFATFVRSDAGSGEWVAELFGGALASSVALRRYGAATSDFFADVRRPDGASFAACLRSADAADLVRAADGAPFGDTFKDDAVAPFVDGTLLAKPLSELVRSAPLNVDSLLGGSNKDEGTEFMDVAAKMACDGGAVDLAKWAAEMYGGDLGRAVPWLYTEAALDLPAPKCRDADDPSGNGTSWAWRSAMRCAGDGAILCRVRDLLRRGGERAYWYEFRVVPSYSVNDGSDMRFLGSFHGAEVPFVFGDAFELRSDAEKKVAAAMGCYWTSFAATGDPNGAPCAKDLPAWPTAATKNLLAFGGNATTNATRIFVREDPKADACATFAKYP</sequence>
<name>A0ABR1G980_AURAN</name>
<feature type="chain" id="PRO_5045011456" description="Carboxylic ester hydrolase" evidence="3">
    <location>
        <begin position="18"/>
        <end position="666"/>
    </location>
</feature>
<dbReference type="Pfam" id="PF00135">
    <property type="entry name" value="COesterase"/>
    <property type="match status" value="2"/>
</dbReference>
<protein>
    <recommendedName>
        <fullName evidence="3">Carboxylic ester hydrolase</fullName>
        <ecNumber evidence="3">3.1.1.-</ecNumber>
    </recommendedName>
</protein>
<evidence type="ECO:0000256" key="3">
    <source>
        <dbReference type="RuleBase" id="RU361235"/>
    </source>
</evidence>
<evidence type="ECO:0000256" key="2">
    <source>
        <dbReference type="ARBA" id="ARBA00022801"/>
    </source>
</evidence>
<feature type="domain" description="Carboxylesterase type B" evidence="4">
    <location>
        <begin position="19"/>
        <end position="259"/>
    </location>
</feature>
<dbReference type="InterPro" id="IPR050654">
    <property type="entry name" value="AChE-related_enzymes"/>
</dbReference>
<accession>A0ABR1G980</accession>
<feature type="domain" description="Carboxylesterase type B" evidence="4">
    <location>
        <begin position="385"/>
        <end position="634"/>
    </location>
</feature>